<organism evidence="2 3">
    <name type="scientific">Corallococcus exiguus</name>
    <dbReference type="NCBI Taxonomy" id="83462"/>
    <lineage>
        <taxon>Bacteria</taxon>
        <taxon>Pseudomonadati</taxon>
        <taxon>Myxococcota</taxon>
        <taxon>Myxococcia</taxon>
        <taxon>Myxococcales</taxon>
        <taxon>Cystobacterineae</taxon>
        <taxon>Myxococcaceae</taxon>
        <taxon>Corallococcus</taxon>
    </lineage>
</organism>
<dbReference type="RefSeq" id="WP_161662885.1">
    <property type="nucleotide sequence ID" value="NZ_JAAAPK010000004.1"/>
</dbReference>
<feature type="region of interest" description="Disordered" evidence="1">
    <location>
        <begin position="1"/>
        <end position="50"/>
    </location>
</feature>
<evidence type="ECO:0000256" key="1">
    <source>
        <dbReference type="SAM" id="MobiDB-lite"/>
    </source>
</evidence>
<accession>A0A7X4YC85</accession>
<proteinExistence type="predicted"/>
<evidence type="ECO:0000313" key="3">
    <source>
        <dbReference type="Proteomes" id="UP000537825"/>
    </source>
</evidence>
<reference evidence="2 3" key="1">
    <citation type="submission" date="2020-01" db="EMBL/GenBank/DDBJ databases">
        <title>The draft genome sequence of Corallococcus exiguus DSM 14696.</title>
        <authorList>
            <person name="Zhang X."/>
            <person name="Zhu H."/>
        </authorList>
    </citation>
    <scope>NUCLEOTIDE SEQUENCE [LARGE SCALE GENOMIC DNA]</scope>
    <source>
        <strain evidence="2 3">DSM 14696</strain>
    </source>
</reference>
<comment type="caution">
    <text evidence="2">The sequence shown here is derived from an EMBL/GenBank/DDBJ whole genome shotgun (WGS) entry which is preliminary data.</text>
</comment>
<dbReference type="AlphaFoldDB" id="A0A7X4YC85"/>
<evidence type="ECO:0000313" key="2">
    <source>
        <dbReference type="EMBL" id="NBC41647.1"/>
    </source>
</evidence>
<sequence length="568" mass="57748">MTFLSRMQPSPAPIAPRRLPEAPSQGPANRPAQRPAVGRPGDGFEVRGGRAGPAGVGGCAAPAGAGGHAAPAGGPGGIAAGGVSGGTQAGPVTGGAGSDGPGALGLEGGVAGQVQPDVLATGGVGGTVQPQGAMEQLLQSARDNVPGFTWLESKVDGALKVLGAGTDVTGSQADIESMKPGDKFSTSGGFDGGYKIGRLQTRAQIEVSCEEGMRTHPSTGAREPGPNYRLSIDSEVLGGVGFENSKLDAKLLAGGGGKVEFKFETPAEVARANRIMDRMKTGMQANIAGAADMPPKEDIEWLQSKMAAVELRGTGAAQFAADIPVPGGPLVNNLDVGGKARSDRTVRIEFPEGKPPEVVIKDAVQVEVGGGPNRNLEVDKSIVGPDRMKLPIKGGVKVGTSLKGSGKLEVETRIPLPAGSKTDEILKDPKAALGPALKDLTANSRSKVTLTVEGAGLVQGNGKGTSYEVSIEGNPGTLVKNGAFGKLLEGDVPGAFKKAGEDAKVEYKETSYTQRGVSMAPGFKVGPVKVGWELEVARRTVDGTPTTWTGNGADAARWLEGTPEKQAA</sequence>
<keyword evidence="3" id="KW-1185">Reference proteome</keyword>
<name>A0A7X4YC85_9BACT</name>
<gene>
    <name evidence="2" type="ORF">GTZ93_17720</name>
</gene>
<feature type="region of interest" description="Disordered" evidence="1">
    <location>
        <begin position="543"/>
        <end position="568"/>
    </location>
</feature>
<protein>
    <submittedName>
        <fullName evidence="2">Uncharacterized protein</fullName>
    </submittedName>
</protein>
<dbReference type="EMBL" id="JAAAPK010000004">
    <property type="protein sequence ID" value="NBC41647.1"/>
    <property type="molecule type" value="Genomic_DNA"/>
</dbReference>
<dbReference type="Proteomes" id="UP000537825">
    <property type="component" value="Unassembled WGS sequence"/>
</dbReference>